<dbReference type="Pfam" id="PF11855">
    <property type="entry name" value="DUF3375"/>
    <property type="match status" value="1"/>
</dbReference>
<organism evidence="1 2">
    <name type="scientific">Enemella dayhoffiae</name>
    <dbReference type="NCBI Taxonomy" id="2016507"/>
    <lineage>
        <taxon>Bacteria</taxon>
        <taxon>Bacillati</taxon>
        <taxon>Actinomycetota</taxon>
        <taxon>Actinomycetes</taxon>
        <taxon>Propionibacteriales</taxon>
        <taxon>Propionibacteriaceae</taxon>
        <taxon>Enemella</taxon>
    </lineage>
</organism>
<evidence type="ECO:0000313" key="1">
    <source>
        <dbReference type="EMBL" id="OYO25123.1"/>
    </source>
</evidence>
<name>A0A255HDL6_9ACTN</name>
<comment type="caution">
    <text evidence="1">The sequence shown here is derived from an EMBL/GenBank/DDBJ whole genome shotgun (WGS) entry which is preliminary data.</text>
</comment>
<evidence type="ECO:0000313" key="2">
    <source>
        <dbReference type="Proteomes" id="UP000216311"/>
    </source>
</evidence>
<protein>
    <recommendedName>
        <fullName evidence="3">DUF3375 domain-containing protein</fullName>
    </recommendedName>
</protein>
<dbReference type="EMBL" id="NMVQ01000001">
    <property type="protein sequence ID" value="OYO25123.1"/>
    <property type="molecule type" value="Genomic_DNA"/>
</dbReference>
<proteinExistence type="predicted"/>
<dbReference type="Proteomes" id="UP000216311">
    <property type="component" value="Unassembled WGS sequence"/>
</dbReference>
<evidence type="ECO:0008006" key="3">
    <source>
        <dbReference type="Google" id="ProtNLM"/>
    </source>
</evidence>
<dbReference type="InterPro" id="IPR021804">
    <property type="entry name" value="DUF3375"/>
</dbReference>
<reference evidence="1 2" key="1">
    <citation type="submission" date="2017-07" db="EMBL/GenBank/DDBJ databases">
        <title>Draft whole genome sequences of clinical Proprionibacteriaceae strains.</title>
        <authorList>
            <person name="Bernier A.-M."/>
            <person name="Bernard K."/>
            <person name="Domingo M.-C."/>
        </authorList>
    </citation>
    <scope>NUCLEOTIDE SEQUENCE [LARGE SCALE GENOMIC DNA]</scope>
    <source>
        <strain evidence="1 2">NML 130396</strain>
    </source>
</reference>
<dbReference type="OrthoDB" id="138803at2"/>
<dbReference type="RefSeq" id="WP_094362330.1">
    <property type="nucleotide sequence ID" value="NZ_NMVQ01000001.1"/>
</dbReference>
<dbReference type="AlphaFoldDB" id="A0A255HDL6"/>
<keyword evidence="2" id="KW-1185">Reference proteome</keyword>
<sequence>MSASVPATAHAYARLRDESALTLLKGDNLAPTAAILASHFGGAHRVLPAAEFTASVDADLSLLRDSGFDLPQTAQEYLSEWVRRGHLVRRPGESREETVELSAGAAAALAFLDSLEAPRVAVTSSRFANVADLLSNLARDTDPDAATRLEALLAERDRLDAEIDRVERGEFDPLDPAAAHERLADILSLAGEISTDFSRVSADLETLNRDLKDRIIRSTSSRAEVLEEVFTGVDLIEDSPAGRTFRAFHAVVLDPERAESFDAAVASILDRPFARDVTPHQRFVLRELLTNLQQDAGTVRSTMTGLSRSLRQFVQTRSWQDHRRLEDAITAAQRAVLDALRTLSPLTGARHELTTTSIPLSSIGSWALHNPGDVRSTAALVRVPAGTVDLAALRHRVRESEIDFAELTGHVATSLATRTTATVGEVLIDHPATQGLASVIGLLSLAERHGTSTGGTEPLRWQSVSGSRRVALAPRHLFTTPPEEWDR</sequence>
<accession>A0A255HDL6</accession>
<gene>
    <name evidence="1" type="ORF">CGZ93_01305</name>
</gene>